<keyword evidence="2" id="KW-1185">Reference proteome</keyword>
<reference evidence="1" key="1">
    <citation type="submission" date="2022-02" db="EMBL/GenBank/DDBJ databases">
        <title>Plant Genome Project.</title>
        <authorList>
            <person name="Zhang R.-G."/>
        </authorList>
    </citation>
    <scope>NUCLEOTIDE SEQUENCE</scope>
    <source>
        <strain evidence="1">AT1</strain>
    </source>
</reference>
<organism evidence="1 2">
    <name type="scientific">Rhododendron molle</name>
    <name type="common">Chinese azalea</name>
    <name type="synonym">Azalea mollis</name>
    <dbReference type="NCBI Taxonomy" id="49168"/>
    <lineage>
        <taxon>Eukaryota</taxon>
        <taxon>Viridiplantae</taxon>
        <taxon>Streptophyta</taxon>
        <taxon>Embryophyta</taxon>
        <taxon>Tracheophyta</taxon>
        <taxon>Spermatophyta</taxon>
        <taxon>Magnoliopsida</taxon>
        <taxon>eudicotyledons</taxon>
        <taxon>Gunneridae</taxon>
        <taxon>Pentapetalae</taxon>
        <taxon>asterids</taxon>
        <taxon>Ericales</taxon>
        <taxon>Ericaceae</taxon>
        <taxon>Ericoideae</taxon>
        <taxon>Rhodoreae</taxon>
        <taxon>Rhododendron</taxon>
    </lineage>
</organism>
<dbReference type="EMBL" id="CM046390">
    <property type="protein sequence ID" value="KAI8564587.1"/>
    <property type="molecule type" value="Genomic_DNA"/>
</dbReference>
<evidence type="ECO:0000313" key="2">
    <source>
        <dbReference type="Proteomes" id="UP001062846"/>
    </source>
</evidence>
<sequence length="165" mass="18294">MDEDEEEEDDDNEDEEEGNDENDKEAVVGSLVGHTCRRCTVSAELMQALKTRKRSSSGDRLEQDKCLLAMVQPTRELSSFVHNLEARAEADDAIAQGIRKSVIIFEVDADTEDEDGRRVCLRYSLMLFPATVVIEPSTGIHMCLMAGRVGEDALLNILTSFSAPN</sequence>
<accession>A0ACC0PHR8</accession>
<name>A0ACC0PHR8_RHOML</name>
<dbReference type="Proteomes" id="UP001062846">
    <property type="component" value="Chromosome 3"/>
</dbReference>
<evidence type="ECO:0000313" key="1">
    <source>
        <dbReference type="EMBL" id="KAI8564587.1"/>
    </source>
</evidence>
<comment type="caution">
    <text evidence="1">The sequence shown here is derived from an EMBL/GenBank/DDBJ whole genome shotgun (WGS) entry which is preliminary data.</text>
</comment>
<protein>
    <submittedName>
        <fullName evidence="1">Uncharacterized protein</fullName>
    </submittedName>
</protein>
<gene>
    <name evidence="1" type="ORF">RHMOL_Rhmol03G0191800</name>
</gene>
<proteinExistence type="predicted"/>